<dbReference type="AlphaFoldDB" id="A0A4S5BHA5"/>
<organism evidence="2 3">
    <name type="scientific">Lampropedia aestuarii</name>
    <dbReference type="NCBI Taxonomy" id="2562762"/>
    <lineage>
        <taxon>Bacteria</taxon>
        <taxon>Pseudomonadati</taxon>
        <taxon>Pseudomonadota</taxon>
        <taxon>Betaproteobacteria</taxon>
        <taxon>Burkholderiales</taxon>
        <taxon>Comamonadaceae</taxon>
        <taxon>Lampropedia</taxon>
    </lineage>
</organism>
<reference evidence="2 3" key="1">
    <citation type="submission" date="2019-04" db="EMBL/GenBank/DDBJ databases">
        <title>Lampropedia sp YIM MLB12 draf genome.</title>
        <authorList>
            <person name="Wang Y.-X."/>
        </authorList>
    </citation>
    <scope>NUCLEOTIDE SEQUENCE [LARGE SCALE GENOMIC DNA]</scope>
    <source>
        <strain evidence="2 3">YIM MLB12</strain>
    </source>
</reference>
<evidence type="ECO:0000313" key="2">
    <source>
        <dbReference type="EMBL" id="THJ31744.1"/>
    </source>
</evidence>
<evidence type="ECO:0000313" key="3">
    <source>
        <dbReference type="Proteomes" id="UP000306236"/>
    </source>
</evidence>
<dbReference type="PROSITE" id="PS51257">
    <property type="entry name" value="PROKAR_LIPOPROTEIN"/>
    <property type="match status" value="1"/>
</dbReference>
<feature type="signal peptide" evidence="1">
    <location>
        <begin position="1"/>
        <end position="20"/>
    </location>
</feature>
<sequence>MKLLLLAWMALGLVACSTNGQIQSSNEGGVQPHIRATSSDQVASSASLISTLLNQRHNWLEAKFIDVNSFPETITAANREMFDESGIVFSSVIPVTDTSLYLLRVGVFEDRQSQAGRFLAIFDEAGRVLQVFEDRTDGAAFSALRREPGRVLWVKCFECGQYDIVSRVPSGFVLD</sequence>
<keyword evidence="1" id="KW-0732">Signal</keyword>
<dbReference type="RefSeq" id="WP_136407288.1">
    <property type="nucleotide sequence ID" value="NZ_JARXRQ010000002.1"/>
</dbReference>
<keyword evidence="3" id="KW-1185">Reference proteome</keyword>
<dbReference type="EMBL" id="SSWX01000020">
    <property type="protein sequence ID" value="THJ31744.1"/>
    <property type="molecule type" value="Genomic_DNA"/>
</dbReference>
<gene>
    <name evidence="2" type="ORF">E8K88_13925</name>
</gene>
<proteinExistence type="predicted"/>
<accession>A0A4S5BHA5</accession>
<protein>
    <submittedName>
        <fullName evidence="2">Uncharacterized protein</fullName>
    </submittedName>
</protein>
<feature type="chain" id="PRO_5020588987" evidence="1">
    <location>
        <begin position="21"/>
        <end position="175"/>
    </location>
</feature>
<name>A0A4S5BHA5_9BURK</name>
<comment type="caution">
    <text evidence="2">The sequence shown here is derived from an EMBL/GenBank/DDBJ whole genome shotgun (WGS) entry which is preliminary data.</text>
</comment>
<evidence type="ECO:0000256" key="1">
    <source>
        <dbReference type="SAM" id="SignalP"/>
    </source>
</evidence>
<dbReference type="Proteomes" id="UP000306236">
    <property type="component" value="Unassembled WGS sequence"/>
</dbReference>